<keyword evidence="7 8" id="KW-0472">Membrane</keyword>
<evidence type="ECO:0000256" key="1">
    <source>
        <dbReference type="ARBA" id="ARBA00004651"/>
    </source>
</evidence>
<evidence type="ECO:0000256" key="6">
    <source>
        <dbReference type="ARBA" id="ARBA00022989"/>
    </source>
</evidence>
<evidence type="ECO:0000256" key="2">
    <source>
        <dbReference type="ARBA" id="ARBA00022475"/>
    </source>
</evidence>
<feature type="transmembrane region" description="Helical" evidence="8">
    <location>
        <begin position="113"/>
        <end position="133"/>
    </location>
</feature>
<keyword evidence="4 8" id="KW-0812">Transmembrane</keyword>
<feature type="transmembrane region" description="Helical" evidence="8">
    <location>
        <begin position="145"/>
        <end position="169"/>
    </location>
</feature>
<dbReference type="NCBIfam" id="TIGR04178">
    <property type="entry name" value="exo_archaeo"/>
    <property type="match status" value="1"/>
</dbReference>
<dbReference type="AlphaFoldDB" id="A0A840U6D6"/>
<dbReference type="InterPro" id="IPR019127">
    <property type="entry name" value="Exosortase"/>
</dbReference>
<keyword evidence="10" id="KW-1185">Reference proteome</keyword>
<evidence type="ECO:0000256" key="5">
    <source>
        <dbReference type="ARBA" id="ARBA00022801"/>
    </source>
</evidence>
<feature type="transmembrane region" description="Helical" evidence="8">
    <location>
        <begin position="255"/>
        <end position="272"/>
    </location>
</feature>
<evidence type="ECO:0000313" key="9">
    <source>
        <dbReference type="EMBL" id="MBB5320689.1"/>
    </source>
</evidence>
<feature type="transmembrane region" description="Helical" evidence="8">
    <location>
        <begin position="293"/>
        <end position="312"/>
    </location>
</feature>
<gene>
    <name evidence="9" type="ORF">HNR38_001161</name>
</gene>
<feature type="transmembrane region" description="Helical" evidence="8">
    <location>
        <begin position="214"/>
        <end position="243"/>
    </location>
</feature>
<keyword evidence="3" id="KW-0645">Protease</keyword>
<feature type="transmembrane region" description="Helical" evidence="8">
    <location>
        <begin position="43"/>
        <end position="63"/>
    </location>
</feature>
<evidence type="ECO:0000256" key="4">
    <source>
        <dbReference type="ARBA" id="ARBA00022692"/>
    </source>
</evidence>
<comment type="subcellular location">
    <subcellularLocation>
        <location evidence="1">Cell membrane</location>
        <topology evidence="1">Multi-pass membrane protein</topology>
    </subcellularLocation>
</comment>
<comment type="caution">
    <text evidence="9">The sequence shown here is derived from an EMBL/GenBank/DDBJ whole genome shotgun (WGS) entry which is preliminary data.</text>
</comment>
<proteinExistence type="predicted"/>
<keyword evidence="5" id="KW-0378">Hydrolase</keyword>
<feature type="transmembrane region" description="Helical" evidence="8">
    <location>
        <begin position="189"/>
        <end position="207"/>
    </location>
</feature>
<accession>A0A840U6D6</accession>
<protein>
    <submittedName>
        <fullName evidence="9">Exosortase</fullName>
    </submittedName>
</protein>
<dbReference type="RefSeq" id="WP_183700693.1">
    <property type="nucleotide sequence ID" value="NZ_JACHFE010000002.1"/>
</dbReference>
<dbReference type="InterPro" id="IPR026392">
    <property type="entry name" value="Exo/Archaeosortase_dom"/>
</dbReference>
<evidence type="ECO:0000256" key="3">
    <source>
        <dbReference type="ARBA" id="ARBA00022670"/>
    </source>
</evidence>
<name>A0A840U6D6_9GAMM</name>
<dbReference type="EMBL" id="JACHFE010000002">
    <property type="protein sequence ID" value="MBB5320689.1"/>
    <property type="molecule type" value="Genomic_DNA"/>
</dbReference>
<evidence type="ECO:0000256" key="7">
    <source>
        <dbReference type="ARBA" id="ARBA00023136"/>
    </source>
</evidence>
<organism evidence="9 10">
    <name type="scientific">Marinobacter oulmenensis</name>
    <dbReference type="NCBI Taxonomy" id="643747"/>
    <lineage>
        <taxon>Bacteria</taxon>
        <taxon>Pseudomonadati</taxon>
        <taxon>Pseudomonadota</taxon>
        <taxon>Gammaproteobacteria</taxon>
        <taxon>Pseudomonadales</taxon>
        <taxon>Marinobacteraceae</taxon>
        <taxon>Marinobacter</taxon>
    </lineage>
</organism>
<dbReference type="GO" id="GO:0005886">
    <property type="term" value="C:plasma membrane"/>
    <property type="evidence" value="ECO:0007669"/>
    <property type="project" value="UniProtKB-SubCell"/>
</dbReference>
<dbReference type="Pfam" id="PF09721">
    <property type="entry name" value="Exosortase_EpsH"/>
    <property type="match status" value="1"/>
</dbReference>
<evidence type="ECO:0000313" key="10">
    <source>
        <dbReference type="Proteomes" id="UP000591735"/>
    </source>
</evidence>
<dbReference type="Proteomes" id="UP000591735">
    <property type="component" value="Unassembled WGS sequence"/>
</dbReference>
<feature type="transmembrane region" description="Helical" evidence="8">
    <location>
        <begin position="12"/>
        <end position="31"/>
    </location>
</feature>
<dbReference type="GO" id="GO:0006508">
    <property type="term" value="P:proteolysis"/>
    <property type="evidence" value="ECO:0007669"/>
    <property type="project" value="UniProtKB-KW"/>
</dbReference>
<sequence length="480" mass="53679">MLRTTLDRLPLSRPYLVVTVVAIGLFFPGWYRLAVQWLQFEQVLAHGLATFIIYLGLLVIHPPQPPSNHIQPRSFVSWAGALFLILTTLAWAILELVRIDTLAYLLLPPGLLFTSWALMGFARTLVFLPYVLLLSLSLPIWADLVPLLVSLASSVVGTWVHWFGMTALIEGNSITLPYGRLLIADGCSGIRYFAISILLGMMISILNDYRWRGWLATIAIAATLGLIANWVRITILVVIAYQTDMQSGIMTDHETMGWVVFAAFMLPALYFSPARRRSAKEGSEHISISPLRSGIAAIVIAVLIGPLALTVIQTGSSNNNKWTLALADFKPAAADTSPIPMSLPASLERTAWQSDELWVVMAQHQKSRPDEKLVPYLPPMFDRSIWHVEREIQPGHFIYRNIVSREQVALAQWYQVGNVQSWDYRKAKLLQIPAALKRESRFALVTIQVPCERLDCDKAEKALVTTTDKIQRQIAAENGS</sequence>
<evidence type="ECO:0000256" key="8">
    <source>
        <dbReference type="SAM" id="Phobius"/>
    </source>
</evidence>
<feature type="transmembrane region" description="Helical" evidence="8">
    <location>
        <begin position="75"/>
        <end position="93"/>
    </location>
</feature>
<keyword evidence="6 8" id="KW-1133">Transmembrane helix</keyword>
<keyword evidence="2" id="KW-1003">Cell membrane</keyword>
<dbReference type="GO" id="GO:0008233">
    <property type="term" value="F:peptidase activity"/>
    <property type="evidence" value="ECO:0007669"/>
    <property type="project" value="UniProtKB-KW"/>
</dbReference>
<reference evidence="9 10" key="1">
    <citation type="submission" date="2020-08" db="EMBL/GenBank/DDBJ databases">
        <title>Genomic Encyclopedia of Type Strains, Phase IV (KMG-IV): sequencing the most valuable type-strain genomes for metagenomic binning, comparative biology and taxonomic classification.</title>
        <authorList>
            <person name="Goeker M."/>
        </authorList>
    </citation>
    <scope>NUCLEOTIDE SEQUENCE [LARGE SCALE GENOMIC DNA]</scope>
    <source>
        <strain evidence="9 10">DSM 22359</strain>
    </source>
</reference>